<proteinExistence type="predicted"/>
<dbReference type="EMBL" id="JADNYJ010000151">
    <property type="protein sequence ID" value="KAF8879219.1"/>
    <property type="molecule type" value="Genomic_DNA"/>
</dbReference>
<dbReference type="Proteomes" id="UP000724874">
    <property type="component" value="Unassembled WGS sequence"/>
</dbReference>
<protein>
    <submittedName>
        <fullName evidence="1">Uncharacterized protein</fullName>
    </submittedName>
</protein>
<name>A0A9P5NAY6_GYMJU</name>
<sequence>LGRDVVVICDLWDQAKGEQLEVNGVVYQWSLRDMQKLVVSDYDKLLNELSQRYGVKWQMRFEAEFLQQDGMLNVIHHIITNQDALGKSLAPSSGILALRVPCPTCGLVDKYAKNNVYLDNGQDIFFKCPYHGVFSYNIRSDVHKLQFNCQLGNLILGLYYEFASYGYIEICGSDYAGFWQEQLLWCHLLKPILIVYTPLICDWSGAKVSKSWYLCGDAYKYLCNSGQKYLLNYKTFIEEGKDIGILCGEVERWVDELYRLFWAYTVHYMHLLFSGVEVGLGTVHAK</sequence>
<organism evidence="1 2">
    <name type="scientific">Gymnopilus junonius</name>
    <name type="common">Spectacular rustgill mushroom</name>
    <name type="synonym">Gymnopilus spectabilis subsp. junonius</name>
    <dbReference type="NCBI Taxonomy" id="109634"/>
    <lineage>
        <taxon>Eukaryota</taxon>
        <taxon>Fungi</taxon>
        <taxon>Dikarya</taxon>
        <taxon>Basidiomycota</taxon>
        <taxon>Agaricomycotina</taxon>
        <taxon>Agaricomycetes</taxon>
        <taxon>Agaricomycetidae</taxon>
        <taxon>Agaricales</taxon>
        <taxon>Agaricineae</taxon>
        <taxon>Hymenogastraceae</taxon>
        <taxon>Gymnopilus</taxon>
    </lineage>
</organism>
<keyword evidence="2" id="KW-1185">Reference proteome</keyword>
<evidence type="ECO:0000313" key="1">
    <source>
        <dbReference type="EMBL" id="KAF8879219.1"/>
    </source>
</evidence>
<accession>A0A9P5NAY6</accession>
<comment type="caution">
    <text evidence="1">The sequence shown here is derived from an EMBL/GenBank/DDBJ whole genome shotgun (WGS) entry which is preliminary data.</text>
</comment>
<dbReference type="OrthoDB" id="2149705at2759"/>
<feature type="non-terminal residue" evidence="1">
    <location>
        <position position="1"/>
    </location>
</feature>
<reference evidence="1" key="1">
    <citation type="submission" date="2020-11" db="EMBL/GenBank/DDBJ databases">
        <authorList>
            <consortium name="DOE Joint Genome Institute"/>
            <person name="Ahrendt S."/>
            <person name="Riley R."/>
            <person name="Andreopoulos W."/>
            <person name="LaButti K."/>
            <person name="Pangilinan J."/>
            <person name="Ruiz-duenas F.J."/>
            <person name="Barrasa J.M."/>
            <person name="Sanchez-Garcia M."/>
            <person name="Camarero S."/>
            <person name="Miyauchi S."/>
            <person name="Serrano A."/>
            <person name="Linde D."/>
            <person name="Babiker R."/>
            <person name="Drula E."/>
            <person name="Ayuso-Fernandez I."/>
            <person name="Pacheco R."/>
            <person name="Padilla G."/>
            <person name="Ferreira P."/>
            <person name="Barriuso J."/>
            <person name="Kellner H."/>
            <person name="Castanera R."/>
            <person name="Alfaro M."/>
            <person name="Ramirez L."/>
            <person name="Pisabarro A.G."/>
            <person name="Kuo A."/>
            <person name="Tritt A."/>
            <person name="Lipzen A."/>
            <person name="He G."/>
            <person name="Yan M."/>
            <person name="Ng V."/>
            <person name="Cullen D."/>
            <person name="Martin F."/>
            <person name="Rosso M.-N."/>
            <person name="Henrissat B."/>
            <person name="Hibbett D."/>
            <person name="Martinez A.T."/>
            <person name="Grigoriev I.V."/>
        </authorList>
    </citation>
    <scope>NUCLEOTIDE SEQUENCE</scope>
    <source>
        <strain evidence="1">AH 44721</strain>
    </source>
</reference>
<gene>
    <name evidence="1" type="ORF">CPB84DRAFT_1877000</name>
</gene>
<dbReference type="AlphaFoldDB" id="A0A9P5NAY6"/>
<evidence type="ECO:0000313" key="2">
    <source>
        <dbReference type="Proteomes" id="UP000724874"/>
    </source>
</evidence>